<comment type="caution">
    <text evidence="1">The sequence shown here is derived from an EMBL/GenBank/DDBJ whole genome shotgun (WGS) entry which is preliminary data.</text>
</comment>
<accession>A0ACB9JF12</accession>
<dbReference type="Proteomes" id="UP001056120">
    <property type="component" value="Linkage Group LG04"/>
</dbReference>
<keyword evidence="2" id="KW-1185">Reference proteome</keyword>
<sequence length="123" mass="13519">MKSQFEQVARQSFSTQKPSSLTIHLEKGYAHDQFTPFSSSAKIKIKNVGDPGEVPKDDTRTLKQLFERSSATSLSNAMYKFATPAKSTRPGPSSGRASTHSSGRKSSLSEEKVRPKPSRSDQN</sequence>
<reference evidence="2" key="1">
    <citation type="journal article" date="2022" name="Mol. Ecol. Resour.">
        <title>The genomes of chicory, endive, great burdock and yacon provide insights into Asteraceae palaeo-polyploidization history and plant inulin production.</title>
        <authorList>
            <person name="Fan W."/>
            <person name="Wang S."/>
            <person name="Wang H."/>
            <person name="Wang A."/>
            <person name="Jiang F."/>
            <person name="Liu H."/>
            <person name="Zhao H."/>
            <person name="Xu D."/>
            <person name="Zhang Y."/>
        </authorList>
    </citation>
    <scope>NUCLEOTIDE SEQUENCE [LARGE SCALE GENOMIC DNA]</scope>
    <source>
        <strain evidence="2">cv. Yunnan</strain>
    </source>
</reference>
<dbReference type="EMBL" id="CM042021">
    <property type="protein sequence ID" value="KAI3818135.1"/>
    <property type="molecule type" value="Genomic_DNA"/>
</dbReference>
<protein>
    <submittedName>
        <fullName evidence="1">Uncharacterized protein</fullName>
    </submittedName>
</protein>
<evidence type="ECO:0000313" key="1">
    <source>
        <dbReference type="EMBL" id="KAI3818135.1"/>
    </source>
</evidence>
<reference evidence="1 2" key="2">
    <citation type="journal article" date="2022" name="Mol. Ecol. Resour.">
        <title>The genomes of chicory, endive, great burdock and yacon provide insights into Asteraceae paleo-polyploidization history and plant inulin production.</title>
        <authorList>
            <person name="Fan W."/>
            <person name="Wang S."/>
            <person name="Wang H."/>
            <person name="Wang A."/>
            <person name="Jiang F."/>
            <person name="Liu H."/>
            <person name="Zhao H."/>
            <person name="Xu D."/>
            <person name="Zhang Y."/>
        </authorList>
    </citation>
    <scope>NUCLEOTIDE SEQUENCE [LARGE SCALE GENOMIC DNA]</scope>
    <source>
        <strain evidence="2">cv. Yunnan</strain>
        <tissue evidence="1">Leaves</tissue>
    </source>
</reference>
<evidence type="ECO:0000313" key="2">
    <source>
        <dbReference type="Proteomes" id="UP001056120"/>
    </source>
</evidence>
<gene>
    <name evidence="1" type="ORF">L1987_11938</name>
</gene>
<proteinExistence type="predicted"/>
<name>A0ACB9JF12_9ASTR</name>
<organism evidence="1 2">
    <name type="scientific">Smallanthus sonchifolius</name>
    <dbReference type="NCBI Taxonomy" id="185202"/>
    <lineage>
        <taxon>Eukaryota</taxon>
        <taxon>Viridiplantae</taxon>
        <taxon>Streptophyta</taxon>
        <taxon>Embryophyta</taxon>
        <taxon>Tracheophyta</taxon>
        <taxon>Spermatophyta</taxon>
        <taxon>Magnoliopsida</taxon>
        <taxon>eudicotyledons</taxon>
        <taxon>Gunneridae</taxon>
        <taxon>Pentapetalae</taxon>
        <taxon>asterids</taxon>
        <taxon>campanulids</taxon>
        <taxon>Asterales</taxon>
        <taxon>Asteraceae</taxon>
        <taxon>Asteroideae</taxon>
        <taxon>Heliantheae alliance</taxon>
        <taxon>Millerieae</taxon>
        <taxon>Smallanthus</taxon>
    </lineage>
</organism>